<dbReference type="FunFam" id="3.40.50.300:FF:000212">
    <property type="entry name" value="Adenylyl-sulfate kinase"/>
    <property type="match status" value="1"/>
</dbReference>
<protein>
    <recommendedName>
        <fullName evidence="2">adenylyl-sulfate kinase</fullName>
        <ecNumber evidence="2">2.7.1.25</ecNumber>
    </recommendedName>
</protein>
<dbReference type="InterPro" id="IPR027417">
    <property type="entry name" value="P-loop_NTPase"/>
</dbReference>
<dbReference type="GO" id="GO:0004020">
    <property type="term" value="F:adenylylsulfate kinase activity"/>
    <property type="evidence" value="ECO:0007669"/>
    <property type="project" value="UniProtKB-EC"/>
</dbReference>
<evidence type="ECO:0000256" key="6">
    <source>
        <dbReference type="ARBA" id="ARBA00022840"/>
    </source>
</evidence>
<dbReference type="NCBIfam" id="NF004041">
    <property type="entry name" value="PRK05541.1"/>
    <property type="match status" value="1"/>
</dbReference>
<evidence type="ECO:0000256" key="1">
    <source>
        <dbReference type="ARBA" id="ARBA00004678"/>
    </source>
</evidence>
<name>A0A0F9B973_9ZZZZ</name>
<gene>
    <name evidence="8" type="ORF">LCGC14_2556850</name>
</gene>
<dbReference type="PANTHER" id="PTHR11055">
    <property type="entry name" value="BIFUNCTIONAL 3'-PHOSPHOADENOSINE 5'-PHOSPHOSULFATE SYNTHASE"/>
    <property type="match status" value="1"/>
</dbReference>
<evidence type="ECO:0000256" key="4">
    <source>
        <dbReference type="ARBA" id="ARBA00022741"/>
    </source>
</evidence>
<feature type="domain" description="APS kinase" evidence="7">
    <location>
        <begin position="24"/>
        <end position="173"/>
    </location>
</feature>
<dbReference type="EC" id="2.7.1.25" evidence="2"/>
<accession>A0A0F9B973</accession>
<dbReference type="InterPro" id="IPR002891">
    <property type="entry name" value="APS"/>
</dbReference>
<keyword evidence="4" id="KW-0547">Nucleotide-binding</keyword>
<dbReference type="PANTHER" id="PTHR11055:SF1">
    <property type="entry name" value="PAPS SYNTHETASE, ISOFORM D"/>
    <property type="match status" value="1"/>
</dbReference>
<evidence type="ECO:0000259" key="7">
    <source>
        <dbReference type="Pfam" id="PF01583"/>
    </source>
</evidence>
<comment type="caution">
    <text evidence="8">The sequence shown here is derived from an EMBL/GenBank/DDBJ whole genome shotgun (WGS) entry which is preliminary data.</text>
</comment>
<comment type="pathway">
    <text evidence="1">Sulfur metabolism.</text>
</comment>
<dbReference type="GO" id="GO:0000103">
    <property type="term" value="P:sulfate assimilation"/>
    <property type="evidence" value="ECO:0007669"/>
    <property type="project" value="InterPro"/>
</dbReference>
<organism evidence="8">
    <name type="scientific">marine sediment metagenome</name>
    <dbReference type="NCBI Taxonomy" id="412755"/>
    <lineage>
        <taxon>unclassified sequences</taxon>
        <taxon>metagenomes</taxon>
        <taxon>ecological metagenomes</taxon>
    </lineage>
</organism>
<dbReference type="InterPro" id="IPR059117">
    <property type="entry name" value="APS_kinase_dom"/>
</dbReference>
<dbReference type="HAMAP" id="MF_00065">
    <property type="entry name" value="Adenylyl_sulf_kinase"/>
    <property type="match status" value="1"/>
</dbReference>
<evidence type="ECO:0000256" key="5">
    <source>
        <dbReference type="ARBA" id="ARBA00022777"/>
    </source>
</evidence>
<dbReference type="EMBL" id="LAZR01042100">
    <property type="protein sequence ID" value="KKL10337.1"/>
    <property type="molecule type" value="Genomic_DNA"/>
</dbReference>
<dbReference type="NCBIfam" id="NF003013">
    <property type="entry name" value="PRK03846.1"/>
    <property type="match status" value="1"/>
</dbReference>
<dbReference type="AlphaFoldDB" id="A0A0F9B973"/>
<reference evidence="8" key="1">
    <citation type="journal article" date="2015" name="Nature">
        <title>Complex archaea that bridge the gap between prokaryotes and eukaryotes.</title>
        <authorList>
            <person name="Spang A."/>
            <person name="Saw J.H."/>
            <person name="Jorgensen S.L."/>
            <person name="Zaremba-Niedzwiedzka K."/>
            <person name="Martijn J."/>
            <person name="Lind A.E."/>
            <person name="van Eijk R."/>
            <person name="Schleper C."/>
            <person name="Guy L."/>
            <person name="Ettema T.J."/>
        </authorList>
    </citation>
    <scope>NUCLEOTIDE SEQUENCE</scope>
</reference>
<keyword evidence="3" id="KW-0808">Transferase</keyword>
<sequence length="199" mass="23072">MEHVVWHESLVNMADRHRANKHRSGVIWFTGLSASGKSTIGHHLEKELFDRRIRSYVLDGDNIRHGINSNLDFSREGRRENLRRIAEVSRLFVDCGIVVLAAFISPYREDRAFVKEIVGTEHFFEVFVKCDLDVCEKRDPKGLYKKARAGIIKNYTGIDSPYEEPENPDIVIETDKLNVEESVEKVLKFLEEKKFILLL</sequence>
<evidence type="ECO:0000313" key="8">
    <source>
        <dbReference type="EMBL" id="KKL10337.1"/>
    </source>
</evidence>
<dbReference type="SUPFAM" id="SSF52540">
    <property type="entry name" value="P-loop containing nucleoside triphosphate hydrolases"/>
    <property type="match status" value="1"/>
</dbReference>
<keyword evidence="6" id="KW-0067">ATP-binding</keyword>
<dbReference type="GO" id="GO:0005524">
    <property type="term" value="F:ATP binding"/>
    <property type="evidence" value="ECO:0007669"/>
    <property type="project" value="UniProtKB-KW"/>
</dbReference>
<dbReference type="CDD" id="cd02027">
    <property type="entry name" value="APSK"/>
    <property type="match status" value="1"/>
</dbReference>
<dbReference type="Gene3D" id="3.40.50.300">
    <property type="entry name" value="P-loop containing nucleotide triphosphate hydrolases"/>
    <property type="match status" value="1"/>
</dbReference>
<evidence type="ECO:0000256" key="3">
    <source>
        <dbReference type="ARBA" id="ARBA00022679"/>
    </source>
</evidence>
<evidence type="ECO:0000256" key="2">
    <source>
        <dbReference type="ARBA" id="ARBA00012121"/>
    </source>
</evidence>
<proteinExistence type="inferred from homology"/>
<dbReference type="NCBIfam" id="TIGR00455">
    <property type="entry name" value="apsK"/>
    <property type="match status" value="1"/>
</dbReference>
<keyword evidence="5" id="KW-0418">Kinase</keyword>
<dbReference type="Pfam" id="PF01583">
    <property type="entry name" value="APS_kinase"/>
    <property type="match status" value="1"/>
</dbReference>